<evidence type="ECO:0000313" key="2">
    <source>
        <dbReference type="Proteomes" id="UP000501900"/>
    </source>
</evidence>
<name>A0A6G8R6K4_9CAUD</name>
<reference evidence="1 2" key="1">
    <citation type="submission" date="2020-03" db="EMBL/GenBank/DDBJ databases">
        <title>The Isolation and Genome Sequence of a Novel Cyanophage S-H34 from the Huanghai Sea, China.</title>
        <authorList>
            <person name="Jiang T."/>
        </authorList>
    </citation>
    <scope>NUCLEOTIDE SEQUENCE [LARGE SCALE GENOMIC DNA]</scope>
</reference>
<sequence length="50" mass="5534">MTFAQALDALEAAGYAYFGRLMMSGLDFDDPNGERLYLTEKQAVELAESL</sequence>
<protein>
    <submittedName>
        <fullName evidence="1">Uncharacterized protein</fullName>
    </submittedName>
</protein>
<dbReference type="GeneID" id="77946894"/>
<evidence type="ECO:0000313" key="1">
    <source>
        <dbReference type="EMBL" id="QIN97016.1"/>
    </source>
</evidence>
<organism evidence="1 2">
    <name type="scientific">Synechococcus phage S-H34</name>
    <dbReference type="NCBI Taxonomy" id="2718942"/>
    <lineage>
        <taxon>Viruses</taxon>
        <taxon>Duplodnaviria</taxon>
        <taxon>Heunggongvirae</taxon>
        <taxon>Uroviricota</taxon>
        <taxon>Caudoviricetes</taxon>
        <taxon>Pantevenvirales</taxon>
        <taxon>Kyanoviridae</taxon>
        <taxon>Makaravirus</taxon>
        <taxon>Makaravirus thirtyfour</taxon>
    </lineage>
</organism>
<proteinExistence type="predicted"/>
<dbReference type="EMBL" id="MT162467">
    <property type="protein sequence ID" value="QIN97016.1"/>
    <property type="molecule type" value="Genomic_DNA"/>
</dbReference>
<dbReference type="KEGG" id="vg:77946894"/>
<dbReference type="Proteomes" id="UP000501900">
    <property type="component" value="Genome"/>
</dbReference>
<accession>A0A6G8R6K4</accession>
<dbReference type="RefSeq" id="YP_010670684.1">
    <property type="nucleotide sequence ID" value="NC_070965.1"/>
</dbReference>
<keyword evidence="2" id="KW-1185">Reference proteome</keyword>